<accession>A0A9P6BW39</accession>
<organism evidence="3 4">
    <name type="scientific">Macrolepiota fuliginosa MF-IS2</name>
    <dbReference type="NCBI Taxonomy" id="1400762"/>
    <lineage>
        <taxon>Eukaryota</taxon>
        <taxon>Fungi</taxon>
        <taxon>Dikarya</taxon>
        <taxon>Basidiomycota</taxon>
        <taxon>Agaricomycotina</taxon>
        <taxon>Agaricomycetes</taxon>
        <taxon>Agaricomycetidae</taxon>
        <taxon>Agaricales</taxon>
        <taxon>Agaricineae</taxon>
        <taxon>Agaricaceae</taxon>
        <taxon>Macrolepiota</taxon>
    </lineage>
</organism>
<keyword evidence="1" id="KW-1133">Transmembrane helix</keyword>
<dbReference type="PANTHER" id="PTHR40465:SF1">
    <property type="entry name" value="DUF6534 DOMAIN-CONTAINING PROTEIN"/>
    <property type="match status" value="1"/>
</dbReference>
<dbReference type="AlphaFoldDB" id="A0A9P6BW39"/>
<dbReference type="OrthoDB" id="3263055at2759"/>
<proteinExistence type="predicted"/>
<name>A0A9P6BW39_9AGAR</name>
<keyword evidence="4" id="KW-1185">Reference proteome</keyword>
<feature type="domain" description="DUF6534" evidence="2">
    <location>
        <begin position="143"/>
        <end position="229"/>
    </location>
</feature>
<reference evidence="3" key="1">
    <citation type="submission" date="2020-11" db="EMBL/GenBank/DDBJ databases">
        <authorList>
            <consortium name="DOE Joint Genome Institute"/>
            <person name="Ahrendt S."/>
            <person name="Riley R."/>
            <person name="Andreopoulos W."/>
            <person name="Labutti K."/>
            <person name="Pangilinan J."/>
            <person name="Ruiz-Duenas F.J."/>
            <person name="Barrasa J.M."/>
            <person name="Sanchez-Garcia M."/>
            <person name="Camarero S."/>
            <person name="Miyauchi S."/>
            <person name="Serrano A."/>
            <person name="Linde D."/>
            <person name="Babiker R."/>
            <person name="Drula E."/>
            <person name="Ayuso-Fernandez I."/>
            <person name="Pacheco R."/>
            <person name="Padilla G."/>
            <person name="Ferreira P."/>
            <person name="Barriuso J."/>
            <person name="Kellner H."/>
            <person name="Castanera R."/>
            <person name="Alfaro M."/>
            <person name="Ramirez L."/>
            <person name="Pisabarro A.G."/>
            <person name="Kuo A."/>
            <person name="Tritt A."/>
            <person name="Lipzen A."/>
            <person name="He G."/>
            <person name="Yan M."/>
            <person name="Ng V."/>
            <person name="Cullen D."/>
            <person name="Martin F."/>
            <person name="Rosso M.-N."/>
            <person name="Henrissat B."/>
            <person name="Hibbett D."/>
            <person name="Martinez A.T."/>
            <person name="Grigoriev I.V."/>
        </authorList>
    </citation>
    <scope>NUCLEOTIDE SEQUENCE</scope>
    <source>
        <strain evidence="3">MF-IS2</strain>
    </source>
</reference>
<feature type="transmembrane region" description="Helical" evidence="1">
    <location>
        <begin position="132"/>
        <end position="154"/>
    </location>
</feature>
<dbReference type="PANTHER" id="PTHR40465">
    <property type="entry name" value="CHROMOSOME 1, WHOLE GENOME SHOTGUN SEQUENCE"/>
    <property type="match status" value="1"/>
</dbReference>
<feature type="transmembrane region" description="Helical" evidence="1">
    <location>
        <begin position="204"/>
        <end position="225"/>
    </location>
</feature>
<feature type="transmembrane region" description="Helical" evidence="1">
    <location>
        <begin position="93"/>
        <end position="112"/>
    </location>
</feature>
<evidence type="ECO:0000259" key="2">
    <source>
        <dbReference type="Pfam" id="PF20152"/>
    </source>
</evidence>
<dbReference type="InterPro" id="IPR045339">
    <property type="entry name" value="DUF6534"/>
</dbReference>
<dbReference type="Pfam" id="PF20152">
    <property type="entry name" value="DUF6534"/>
    <property type="match status" value="1"/>
</dbReference>
<feature type="transmembrane region" description="Helical" evidence="1">
    <location>
        <begin position="67"/>
        <end position="86"/>
    </location>
</feature>
<gene>
    <name evidence="3" type="ORF">P691DRAFT_681470</name>
</gene>
<keyword evidence="1" id="KW-0472">Membrane</keyword>
<dbReference type="EMBL" id="MU151629">
    <property type="protein sequence ID" value="KAF9442461.1"/>
    <property type="molecule type" value="Genomic_DNA"/>
</dbReference>
<evidence type="ECO:0000256" key="1">
    <source>
        <dbReference type="SAM" id="Phobius"/>
    </source>
</evidence>
<feature type="non-terminal residue" evidence="3">
    <location>
        <position position="1"/>
    </location>
</feature>
<keyword evidence="1" id="KW-0812">Transmembrane</keyword>
<sequence length="326" mass="36769">VSILQVYFYYTHQTDSWSIKLLVGLVMFFETIHQVLIIHTVYAYLILHYGRPEMLNRLVCLSPKVEVLFNGFTALMVQSFLTMRVWRLSNRRLWLTGIAALLVAGEFGTSFYEPRTVFHSLRLETYTELAHLKSLSIAVNALAAAGDLLIATTLCIILHQSRTGFQRSDTMIKKLIVYSVNTGLLTSLCAVASLVSIVLAGQTFFYIMFFFCIGRLYSNSLLATLNARKNIRAAADGIHNTSDNMSLSLREFPRGVSMATKVSIHPFITFRPTNISIKIDTTKEFNTDLMVNECERDDGSVRDDLEGKRNELGMVGCEPSCMSNHY</sequence>
<evidence type="ECO:0000313" key="4">
    <source>
        <dbReference type="Proteomes" id="UP000807342"/>
    </source>
</evidence>
<feature type="transmembrane region" description="Helical" evidence="1">
    <location>
        <begin position="21"/>
        <end position="47"/>
    </location>
</feature>
<protein>
    <recommendedName>
        <fullName evidence="2">DUF6534 domain-containing protein</fullName>
    </recommendedName>
</protein>
<dbReference type="Proteomes" id="UP000807342">
    <property type="component" value="Unassembled WGS sequence"/>
</dbReference>
<feature type="transmembrane region" description="Helical" evidence="1">
    <location>
        <begin position="175"/>
        <end position="198"/>
    </location>
</feature>
<comment type="caution">
    <text evidence="3">The sequence shown here is derived from an EMBL/GenBank/DDBJ whole genome shotgun (WGS) entry which is preliminary data.</text>
</comment>
<evidence type="ECO:0000313" key="3">
    <source>
        <dbReference type="EMBL" id="KAF9442461.1"/>
    </source>
</evidence>